<accession>A0A8T2ST04</accession>
<keyword evidence="3" id="KW-1185">Reference proteome</keyword>
<sequence>MALPTIDGLLACALRRWRHRDDKDASKQFERQARGAKMQALKAAALHKLSGVLGIMAMTWATVVLLGGLVSDLSTWDFYLISALLLAESVRLFVIEILLKLVSRILYREKTDPAEFEFKDERPELVTKLHFRGQASSGGIAFVCLLFTFHRISKRGSSPFSPEDGSKHMGGSLWIFYIIVTANFTIAILSAALHLFFRWCQRIENMSQRNKRTNSLATFYDTIYRTAIKLGITEAGEVDLLDFAFDKIASDLKRNIRPLLVRNLNRQMITYMYENNGVLVACQYLKGDDLWKRIAAANLAGFWYEEKKVDTNQELFWSLSERVFGAGGDANASLNSIESLARHWSREEDERPHPFLVGIPNRGNVLDTIVNLVLMETRSSLHFRVRAFEACCRDSRVREYLYRQVDPHSEQPLDGRQICRCLAELVVKQVSPEARPKVAVSPEWWSKINNSNLAKLCNKLAIVLSPKSESVRVIARFYSARALMLLLLHGDDKKFEFNLCVAVKLRRWIKTRVVLDESHSYYVKADVEAAEKVLAWVGLPHLKWNSVKVIEYMAEGMQVLKRQALEGIISAARGTSPAVGES</sequence>
<evidence type="ECO:0000313" key="3">
    <source>
        <dbReference type="Proteomes" id="UP000825935"/>
    </source>
</evidence>
<keyword evidence="1" id="KW-0812">Transmembrane</keyword>
<reference evidence="2" key="1">
    <citation type="submission" date="2021-08" db="EMBL/GenBank/DDBJ databases">
        <title>WGS assembly of Ceratopteris richardii.</title>
        <authorList>
            <person name="Marchant D.B."/>
            <person name="Chen G."/>
            <person name="Jenkins J."/>
            <person name="Shu S."/>
            <person name="Leebens-Mack J."/>
            <person name="Grimwood J."/>
            <person name="Schmutz J."/>
            <person name="Soltis P."/>
            <person name="Soltis D."/>
            <person name="Chen Z.-H."/>
        </authorList>
    </citation>
    <scope>NUCLEOTIDE SEQUENCE</scope>
    <source>
        <strain evidence="2">Whitten #5841</strain>
        <tissue evidence="2">Leaf</tissue>
    </source>
</reference>
<feature type="transmembrane region" description="Helical" evidence="1">
    <location>
        <begin position="49"/>
        <end position="70"/>
    </location>
</feature>
<protein>
    <submittedName>
        <fullName evidence="2">Uncharacterized protein</fullName>
    </submittedName>
</protein>
<evidence type="ECO:0000256" key="1">
    <source>
        <dbReference type="SAM" id="Phobius"/>
    </source>
</evidence>
<dbReference type="EMBL" id="CM035423">
    <property type="protein sequence ID" value="KAH7366546.1"/>
    <property type="molecule type" value="Genomic_DNA"/>
</dbReference>
<dbReference type="PANTHER" id="PTHR33115:SF50">
    <property type="entry name" value="ARM REPEAT SUPERFAMILY PROTEIN"/>
    <property type="match status" value="1"/>
</dbReference>
<name>A0A8T2ST04_CERRI</name>
<organism evidence="2 3">
    <name type="scientific">Ceratopteris richardii</name>
    <name type="common">Triangle waterfern</name>
    <dbReference type="NCBI Taxonomy" id="49495"/>
    <lineage>
        <taxon>Eukaryota</taxon>
        <taxon>Viridiplantae</taxon>
        <taxon>Streptophyta</taxon>
        <taxon>Embryophyta</taxon>
        <taxon>Tracheophyta</taxon>
        <taxon>Polypodiopsida</taxon>
        <taxon>Polypodiidae</taxon>
        <taxon>Polypodiales</taxon>
        <taxon>Pteridineae</taxon>
        <taxon>Pteridaceae</taxon>
        <taxon>Parkerioideae</taxon>
        <taxon>Ceratopteris</taxon>
    </lineage>
</organism>
<feature type="transmembrane region" description="Helical" evidence="1">
    <location>
        <begin position="173"/>
        <end position="197"/>
    </location>
</feature>
<comment type="caution">
    <text evidence="2">The sequence shown here is derived from an EMBL/GenBank/DDBJ whole genome shotgun (WGS) entry which is preliminary data.</text>
</comment>
<keyword evidence="1" id="KW-0472">Membrane</keyword>
<evidence type="ECO:0000313" key="2">
    <source>
        <dbReference type="EMBL" id="KAH7366546.1"/>
    </source>
</evidence>
<proteinExistence type="predicted"/>
<dbReference type="Proteomes" id="UP000825935">
    <property type="component" value="Chromosome 18"/>
</dbReference>
<gene>
    <name evidence="2" type="ORF">KP509_18G084000</name>
</gene>
<feature type="transmembrane region" description="Helical" evidence="1">
    <location>
        <begin position="76"/>
        <end position="99"/>
    </location>
</feature>
<dbReference type="AlphaFoldDB" id="A0A8T2ST04"/>
<dbReference type="PANTHER" id="PTHR33115">
    <property type="entry name" value="ARM REPEAT SUPERFAMILY PROTEIN"/>
    <property type="match status" value="1"/>
</dbReference>
<keyword evidence="1" id="KW-1133">Transmembrane helix</keyword>